<sequence length="158" mass="18446">EKRKRQTEIEYKRSQLDELVLQLQHVKSKAMRERWLLQGMGAEEEAARRKQLEYDEEQGKKLEDMIQRSEDQSPTQMFWARQPSLAHTPTPTPHLSLQCMKETLLNGVDYHLLCNNINIRRCQEHGANCQFGVNRTAVNGQRASIVGYSTVVMWICFI</sequence>
<comment type="subcellular location">
    <subcellularLocation>
        <location evidence="1">Cell membrane</location>
        <topology evidence="1">Lipid-anchor</topology>
        <orientation evidence="1">Cytoplasmic side</orientation>
    </subcellularLocation>
</comment>
<dbReference type="Pfam" id="PF03285">
    <property type="entry name" value="Paralemmin"/>
    <property type="match status" value="1"/>
</dbReference>
<evidence type="ECO:0000313" key="7">
    <source>
        <dbReference type="EMBL" id="MEQ2291303.1"/>
    </source>
</evidence>
<reference evidence="7 8" key="1">
    <citation type="submission" date="2021-06" db="EMBL/GenBank/DDBJ databases">
        <authorList>
            <person name="Palmer J.M."/>
        </authorList>
    </citation>
    <scope>NUCLEOTIDE SEQUENCE [LARGE SCALE GENOMIC DNA]</scope>
    <source>
        <strain evidence="7 8">AS_MEX2019</strain>
        <tissue evidence="7">Muscle</tissue>
    </source>
</reference>
<dbReference type="InterPro" id="IPR004965">
    <property type="entry name" value="Paralemmin"/>
</dbReference>
<evidence type="ECO:0000256" key="5">
    <source>
        <dbReference type="ARBA" id="ARBA00023136"/>
    </source>
</evidence>
<evidence type="ECO:0000256" key="2">
    <source>
        <dbReference type="ARBA" id="ARBA00022475"/>
    </source>
</evidence>
<comment type="caution">
    <text evidence="7">The sequence shown here is derived from an EMBL/GenBank/DDBJ whole genome shotgun (WGS) entry which is preliminary data.</text>
</comment>
<keyword evidence="8" id="KW-1185">Reference proteome</keyword>
<feature type="non-terminal residue" evidence="7">
    <location>
        <position position="1"/>
    </location>
</feature>
<evidence type="ECO:0000256" key="1">
    <source>
        <dbReference type="ARBA" id="ARBA00004342"/>
    </source>
</evidence>
<keyword evidence="4" id="KW-0175">Coiled coil</keyword>
<keyword evidence="5" id="KW-0472">Membrane</keyword>
<evidence type="ECO:0008006" key="9">
    <source>
        <dbReference type="Google" id="ProtNLM"/>
    </source>
</evidence>
<keyword evidence="2" id="KW-1003">Cell membrane</keyword>
<dbReference type="PANTHER" id="PTHR10498:SF10">
    <property type="entry name" value="PALM2 AND AKAP2 FUSION-RELATED"/>
    <property type="match status" value="1"/>
</dbReference>
<evidence type="ECO:0000256" key="6">
    <source>
        <dbReference type="ARBA" id="ARBA00023288"/>
    </source>
</evidence>
<gene>
    <name evidence="7" type="ORF">AMECASPLE_012093</name>
</gene>
<evidence type="ECO:0000313" key="8">
    <source>
        <dbReference type="Proteomes" id="UP001469553"/>
    </source>
</evidence>
<organism evidence="7 8">
    <name type="scientific">Ameca splendens</name>
    <dbReference type="NCBI Taxonomy" id="208324"/>
    <lineage>
        <taxon>Eukaryota</taxon>
        <taxon>Metazoa</taxon>
        <taxon>Chordata</taxon>
        <taxon>Craniata</taxon>
        <taxon>Vertebrata</taxon>
        <taxon>Euteleostomi</taxon>
        <taxon>Actinopterygii</taxon>
        <taxon>Neopterygii</taxon>
        <taxon>Teleostei</taxon>
        <taxon>Neoteleostei</taxon>
        <taxon>Acanthomorphata</taxon>
        <taxon>Ovalentaria</taxon>
        <taxon>Atherinomorphae</taxon>
        <taxon>Cyprinodontiformes</taxon>
        <taxon>Goodeidae</taxon>
        <taxon>Ameca</taxon>
    </lineage>
</organism>
<evidence type="ECO:0000256" key="4">
    <source>
        <dbReference type="ARBA" id="ARBA00023054"/>
    </source>
</evidence>
<dbReference type="EMBL" id="JAHRIP010028963">
    <property type="protein sequence ID" value="MEQ2291303.1"/>
    <property type="molecule type" value="Genomic_DNA"/>
</dbReference>
<keyword evidence="3" id="KW-0597">Phosphoprotein</keyword>
<proteinExistence type="predicted"/>
<dbReference type="Proteomes" id="UP001469553">
    <property type="component" value="Unassembled WGS sequence"/>
</dbReference>
<evidence type="ECO:0000256" key="3">
    <source>
        <dbReference type="ARBA" id="ARBA00022553"/>
    </source>
</evidence>
<name>A0ABV0YCR3_9TELE</name>
<protein>
    <recommendedName>
        <fullName evidence="9">Paralemmin</fullName>
    </recommendedName>
</protein>
<keyword evidence="6" id="KW-0449">Lipoprotein</keyword>
<accession>A0ABV0YCR3</accession>
<dbReference type="PANTHER" id="PTHR10498">
    <property type="entry name" value="PARALEMMIN-RELATED"/>
    <property type="match status" value="1"/>
</dbReference>